<dbReference type="GO" id="GO:0015871">
    <property type="term" value="P:choline transport"/>
    <property type="evidence" value="ECO:0007669"/>
    <property type="project" value="TreeGrafter"/>
</dbReference>
<dbReference type="PANTHER" id="PTHR47737:SF1">
    <property type="entry name" value="GLYCINE BETAINE_PROLINE BETAINE TRANSPORT SYSTEM PERMEASE PROTEIN PROW"/>
    <property type="match status" value="1"/>
</dbReference>
<dbReference type="CDD" id="cd06261">
    <property type="entry name" value="TM_PBP2"/>
    <property type="match status" value="1"/>
</dbReference>
<dbReference type="Gene3D" id="1.10.3720.10">
    <property type="entry name" value="MetI-like"/>
    <property type="match status" value="1"/>
</dbReference>
<dbReference type="GO" id="GO:0043190">
    <property type="term" value="C:ATP-binding cassette (ABC) transporter complex"/>
    <property type="evidence" value="ECO:0007669"/>
    <property type="project" value="TreeGrafter"/>
</dbReference>
<dbReference type="AlphaFoldDB" id="A0A1Y3PBE8"/>
<evidence type="ECO:0000259" key="10">
    <source>
        <dbReference type="PROSITE" id="PS50928"/>
    </source>
</evidence>
<dbReference type="Pfam" id="PF00528">
    <property type="entry name" value="BPD_transp_1"/>
    <property type="match status" value="1"/>
</dbReference>
<keyword evidence="4" id="KW-1003">Cell membrane</keyword>
<feature type="transmembrane region" description="Helical" evidence="9">
    <location>
        <begin position="52"/>
        <end position="81"/>
    </location>
</feature>
<name>A0A1Y3PBE8_9BACI</name>
<evidence type="ECO:0000256" key="9">
    <source>
        <dbReference type="RuleBase" id="RU363032"/>
    </source>
</evidence>
<keyword evidence="3 9" id="KW-0813">Transport</keyword>
<evidence type="ECO:0000313" key="12">
    <source>
        <dbReference type="Proteomes" id="UP000196475"/>
    </source>
</evidence>
<keyword evidence="7 9" id="KW-1133">Transmembrane helix</keyword>
<evidence type="ECO:0000256" key="2">
    <source>
        <dbReference type="ARBA" id="ARBA00007069"/>
    </source>
</evidence>
<dbReference type="GO" id="GO:0006865">
    <property type="term" value="P:amino acid transport"/>
    <property type="evidence" value="ECO:0007669"/>
    <property type="project" value="UniProtKB-KW"/>
</dbReference>
<dbReference type="GO" id="GO:0015226">
    <property type="term" value="F:carnitine transmembrane transporter activity"/>
    <property type="evidence" value="ECO:0007669"/>
    <property type="project" value="TreeGrafter"/>
</dbReference>
<keyword evidence="8 9" id="KW-0472">Membrane</keyword>
<evidence type="ECO:0000256" key="8">
    <source>
        <dbReference type="ARBA" id="ARBA00023136"/>
    </source>
</evidence>
<keyword evidence="5 9" id="KW-0812">Transmembrane</keyword>
<dbReference type="GO" id="GO:0031460">
    <property type="term" value="P:glycine betaine transport"/>
    <property type="evidence" value="ECO:0007669"/>
    <property type="project" value="TreeGrafter"/>
</dbReference>
<dbReference type="EMBL" id="LZRT01000121">
    <property type="protein sequence ID" value="OUM84661.1"/>
    <property type="molecule type" value="Genomic_DNA"/>
</dbReference>
<protein>
    <submittedName>
        <fullName evidence="11">Glycine/betaine ABC transporter</fullName>
    </submittedName>
</protein>
<feature type="transmembrane region" description="Helical" evidence="9">
    <location>
        <begin position="216"/>
        <end position="235"/>
    </location>
</feature>
<evidence type="ECO:0000256" key="6">
    <source>
        <dbReference type="ARBA" id="ARBA00022970"/>
    </source>
</evidence>
<comment type="similarity">
    <text evidence="2">Belongs to the binding-protein-dependent transport system permease family. CysTW subfamily.</text>
</comment>
<feature type="transmembrane region" description="Helical" evidence="9">
    <location>
        <begin position="247"/>
        <end position="264"/>
    </location>
</feature>
<sequence length="282" mass="30830">MDANRLPLGNWIDSLVGWLERTCGSLFDWIAFLVTAMIEGLHGFLQLFPWWLFLLLLMALCWVLAGWKLSVGAGLGLLLIANLGFWNDFLSTLSLVLVSSLLCFIIGIPIGIWSGKNDRVHAFIFPILDFMQTLPSFVYLLPAMAFFGIGLMPAAFATIVFAMPPVIRLTDLGIRQVPGQLIEAARAFGSSPRQMLFKVQLPVALPTIMAGMNQTIMLSLSMVVIASLIGAGGLGDGVTRALSRLETGMGFEYGIAVVIMAIILDRITQRIGDRFQVKSKGH</sequence>
<comment type="subcellular location">
    <subcellularLocation>
        <location evidence="1 9">Cell membrane</location>
        <topology evidence="1 9">Multi-pass membrane protein</topology>
    </subcellularLocation>
</comment>
<dbReference type="FunFam" id="1.10.3720.10:FF:000001">
    <property type="entry name" value="Glycine betaine ABC transporter, permease"/>
    <property type="match status" value="1"/>
</dbReference>
<dbReference type="InterPro" id="IPR035906">
    <property type="entry name" value="MetI-like_sf"/>
</dbReference>
<dbReference type="PROSITE" id="PS50928">
    <property type="entry name" value="ABC_TM1"/>
    <property type="match status" value="1"/>
</dbReference>
<dbReference type="Proteomes" id="UP000196475">
    <property type="component" value="Unassembled WGS sequence"/>
</dbReference>
<evidence type="ECO:0000256" key="3">
    <source>
        <dbReference type="ARBA" id="ARBA00022448"/>
    </source>
</evidence>
<evidence type="ECO:0000256" key="1">
    <source>
        <dbReference type="ARBA" id="ARBA00004651"/>
    </source>
</evidence>
<evidence type="ECO:0000256" key="5">
    <source>
        <dbReference type="ARBA" id="ARBA00022692"/>
    </source>
</evidence>
<accession>A0A1Y3PBE8</accession>
<dbReference type="SUPFAM" id="SSF161098">
    <property type="entry name" value="MetI-like"/>
    <property type="match status" value="1"/>
</dbReference>
<dbReference type="PANTHER" id="PTHR47737">
    <property type="entry name" value="GLYCINE BETAINE/PROLINE BETAINE TRANSPORT SYSTEM PERMEASE PROTEIN PROW"/>
    <property type="match status" value="1"/>
</dbReference>
<comment type="caution">
    <text evidence="11">The sequence shown here is derived from an EMBL/GenBank/DDBJ whole genome shotgun (WGS) entry which is preliminary data.</text>
</comment>
<keyword evidence="6" id="KW-0029">Amino-acid transport</keyword>
<evidence type="ECO:0000313" key="11">
    <source>
        <dbReference type="EMBL" id="OUM84661.1"/>
    </source>
</evidence>
<feature type="domain" description="ABC transmembrane type-1" evidence="10">
    <location>
        <begin position="89"/>
        <end position="268"/>
    </location>
</feature>
<reference evidence="12" key="1">
    <citation type="submission" date="2016-06" db="EMBL/GenBank/DDBJ databases">
        <authorList>
            <person name="Nascimento L."/>
            <person name="Pereira R.V."/>
            <person name="Martins L.F."/>
            <person name="Quaggio R.B."/>
            <person name="Silva A.M."/>
            <person name="Setubal J.C."/>
        </authorList>
    </citation>
    <scope>NUCLEOTIDE SEQUENCE [LARGE SCALE GENOMIC DNA]</scope>
</reference>
<evidence type="ECO:0000256" key="7">
    <source>
        <dbReference type="ARBA" id="ARBA00022989"/>
    </source>
</evidence>
<evidence type="ECO:0000256" key="4">
    <source>
        <dbReference type="ARBA" id="ARBA00022475"/>
    </source>
</evidence>
<dbReference type="InterPro" id="IPR000515">
    <property type="entry name" value="MetI-like"/>
</dbReference>
<dbReference type="GO" id="GO:0005275">
    <property type="term" value="F:amine transmembrane transporter activity"/>
    <property type="evidence" value="ECO:0007669"/>
    <property type="project" value="TreeGrafter"/>
</dbReference>
<feature type="transmembrane region" description="Helical" evidence="9">
    <location>
        <begin position="93"/>
        <end position="113"/>
    </location>
</feature>
<organism evidence="11 12">
    <name type="scientific">Bacillus thermozeamaize</name>
    <dbReference type="NCBI Taxonomy" id="230954"/>
    <lineage>
        <taxon>Bacteria</taxon>
        <taxon>Bacillati</taxon>
        <taxon>Bacillota</taxon>
        <taxon>Bacilli</taxon>
        <taxon>Bacillales</taxon>
        <taxon>Bacillaceae</taxon>
        <taxon>Bacillus</taxon>
    </lineage>
</organism>
<proteinExistence type="inferred from homology"/>
<feature type="transmembrane region" description="Helical" evidence="9">
    <location>
        <begin position="146"/>
        <end position="167"/>
    </location>
</feature>
<gene>
    <name evidence="11" type="ORF">BAA01_05850</name>
</gene>